<dbReference type="CDD" id="cd00130">
    <property type="entry name" value="PAS"/>
    <property type="match status" value="1"/>
</dbReference>
<dbReference type="AlphaFoldDB" id="A0A8D8Q1F7"/>
<dbReference type="GO" id="GO:0005249">
    <property type="term" value="F:voltage-gated potassium channel activity"/>
    <property type="evidence" value="ECO:0007669"/>
    <property type="project" value="InterPro"/>
</dbReference>
<dbReference type="InterPro" id="IPR018490">
    <property type="entry name" value="cNMP-bd_dom_sf"/>
</dbReference>
<dbReference type="CDD" id="cd00038">
    <property type="entry name" value="CAP_ED"/>
    <property type="match status" value="1"/>
</dbReference>
<dbReference type="EMBL" id="HBUF01053791">
    <property type="protein sequence ID" value="CAG6622955.1"/>
    <property type="molecule type" value="Transcribed_RNA"/>
</dbReference>
<dbReference type="InterPro" id="IPR001610">
    <property type="entry name" value="PAC"/>
</dbReference>
<keyword evidence="12 17" id="KW-0472">Membrane</keyword>
<dbReference type="InterPro" id="IPR000014">
    <property type="entry name" value="PAS"/>
</dbReference>
<feature type="compositionally biased region" description="Basic and acidic residues" evidence="16">
    <location>
        <begin position="1030"/>
        <end position="1044"/>
    </location>
</feature>
<feature type="domain" description="PAC" evidence="20">
    <location>
        <begin position="94"/>
        <end position="146"/>
    </location>
</feature>
<name>A0A8D8Q1F7_9HEMI</name>
<dbReference type="PROSITE" id="PS50113">
    <property type="entry name" value="PAC"/>
    <property type="match status" value="1"/>
</dbReference>
<evidence type="ECO:0000256" key="1">
    <source>
        <dbReference type="ARBA" id="ARBA00004141"/>
    </source>
</evidence>
<feature type="transmembrane region" description="Helical" evidence="17">
    <location>
        <begin position="227"/>
        <end position="245"/>
    </location>
</feature>
<dbReference type="InterPro" id="IPR050818">
    <property type="entry name" value="KCNH_animal-type"/>
</dbReference>
<feature type="compositionally biased region" description="Low complexity" evidence="16">
    <location>
        <begin position="802"/>
        <end position="814"/>
    </location>
</feature>
<dbReference type="InterPro" id="IPR003938">
    <property type="entry name" value="K_chnl_volt-dep_EAG/ELK/ERG"/>
</dbReference>
<dbReference type="GO" id="GO:0042391">
    <property type="term" value="P:regulation of membrane potential"/>
    <property type="evidence" value="ECO:0007669"/>
    <property type="project" value="TreeGrafter"/>
</dbReference>
<keyword evidence="10 17" id="KW-1133">Transmembrane helix</keyword>
<feature type="compositionally biased region" description="Basic residues" evidence="16">
    <location>
        <begin position="987"/>
        <end position="996"/>
    </location>
</feature>
<accession>A0A8D8Q1F7</accession>
<dbReference type="InterPro" id="IPR003949">
    <property type="entry name" value="K_chnl_volt-dep_EAG"/>
</dbReference>
<proteinExistence type="predicted"/>
<dbReference type="InterPro" id="IPR000700">
    <property type="entry name" value="PAS-assoc_C"/>
</dbReference>
<dbReference type="FunFam" id="1.10.1200.260:FF:000003">
    <property type="entry name" value="Potassium voltage-gated channel subfamily H member 1"/>
    <property type="match status" value="1"/>
</dbReference>
<dbReference type="SUPFAM" id="SSF55785">
    <property type="entry name" value="PYP-like sensor domain (PAS domain)"/>
    <property type="match status" value="1"/>
</dbReference>
<evidence type="ECO:0000256" key="13">
    <source>
        <dbReference type="ARBA" id="ARBA00023180"/>
    </source>
</evidence>
<dbReference type="GO" id="GO:0005516">
    <property type="term" value="F:calmodulin binding"/>
    <property type="evidence" value="ECO:0007669"/>
    <property type="project" value="UniProtKB-KW"/>
</dbReference>
<keyword evidence="14" id="KW-0407">Ion channel</keyword>
<evidence type="ECO:0000256" key="9">
    <source>
        <dbReference type="ARBA" id="ARBA00022958"/>
    </source>
</evidence>
<dbReference type="Gene3D" id="1.10.287.70">
    <property type="match status" value="1"/>
</dbReference>
<dbReference type="InterPro" id="IPR005821">
    <property type="entry name" value="Ion_trans_dom"/>
</dbReference>
<dbReference type="Pfam" id="PF13426">
    <property type="entry name" value="PAS_9"/>
    <property type="match status" value="1"/>
</dbReference>
<reference evidence="21" key="1">
    <citation type="submission" date="2021-05" db="EMBL/GenBank/DDBJ databases">
        <authorList>
            <person name="Alioto T."/>
            <person name="Alioto T."/>
            <person name="Gomez Garrido J."/>
        </authorList>
    </citation>
    <scope>NUCLEOTIDE SEQUENCE</scope>
</reference>
<evidence type="ECO:0000256" key="12">
    <source>
        <dbReference type="ARBA" id="ARBA00023136"/>
    </source>
</evidence>
<dbReference type="SMART" id="SM00086">
    <property type="entry name" value="PAC"/>
    <property type="match status" value="1"/>
</dbReference>
<dbReference type="PROSITE" id="PS50112">
    <property type="entry name" value="PAS"/>
    <property type="match status" value="1"/>
</dbReference>
<evidence type="ECO:0000256" key="2">
    <source>
        <dbReference type="ARBA" id="ARBA00022448"/>
    </source>
</evidence>
<keyword evidence="3" id="KW-0633">Potassium transport</keyword>
<dbReference type="PROSITE" id="PS50042">
    <property type="entry name" value="CNMP_BINDING_3"/>
    <property type="match status" value="1"/>
</dbReference>
<dbReference type="InterPro" id="IPR014710">
    <property type="entry name" value="RmlC-like_jellyroll"/>
</dbReference>
<evidence type="ECO:0000256" key="15">
    <source>
        <dbReference type="SAM" id="Coils"/>
    </source>
</evidence>
<dbReference type="Pfam" id="PF00520">
    <property type="entry name" value="Ion_trans"/>
    <property type="match status" value="1"/>
</dbReference>
<dbReference type="PRINTS" id="PR01463">
    <property type="entry name" value="EAGCHANLFMLY"/>
</dbReference>
<feature type="domain" description="Cyclic nucleotide-binding" evidence="18">
    <location>
        <begin position="585"/>
        <end position="662"/>
    </location>
</feature>
<feature type="transmembrane region" description="Helical" evidence="17">
    <location>
        <begin position="459"/>
        <end position="479"/>
    </location>
</feature>
<dbReference type="InterPro" id="IPR000595">
    <property type="entry name" value="cNMP-bd_dom"/>
</dbReference>
<keyword evidence="11" id="KW-0406">Ion transport</keyword>
<feature type="compositionally biased region" description="Low complexity" evidence="16">
    <location>
        <begin position="997"/>
        <end position="1010"/>
    </location>
</feature>
<dbReference type="EMBL" id="HBUF01053792">
    <property type="protein sequence ID" value="CAG6622957.1"/>
    <property type="molecule type" value="Transcribed_RNA"/>
</dbReference>
<dbReference type="Gene3D" id="1.10.1200.260">
    <property type="match status" value="1"/>
</dbReference>
<dbReference type="SUPFAM" id="SSF81324">
    <property type="entry name" value="Voltage-gated potassium channels"/>
    <property type="match status" value="1"/>
</dbReference>
<evidence type="ECO:0000256" key="7">
    <source>
        <dbReference type="ARBA" id="ARBA00022860"/>
    </source>
</evidence>
<comment type="subcellular location">
    <subcellularLocation>
        <location evidence="1">Membrane</location>
        <topology evidence="1">Multi-pass membrane protein</topology>
    </subcellularLocation>
</comment>
<dbReference type="FunFam" id="3.30.450.20:FF:000009">
    <property type="entry name" value="Potassium voltage-gated channel subfamily H member 1"/>
    <property type="match status" value="1"/>
</dbReference>
<dbReference type="EMBL" id="HBUF01363349">
    <property type="protein sequence ID" value="CAG6722160.1"/>
    <property type="molecule type" value="Transcribed_RNA"/>
</dbReference>
<evidence type="ECO:0000256" key="11">
    <source>
        <dbReference type="ARBA" id="ARBA00023065"/>
    </source>
</evidence>
<feature type="compositionally biased region" description="Polar residues" evidence="16">
    <location>
        <begin position="731"/>
        <end position="745"/>
    </location>
</feature>
<feature type="domain" description="PAS" evidence="19">
    <location>
        <begin position="43"/>
        <end position="95"/>
    </location>
</feature>
<keyword evidence="2" id="KW-0813">Transport</keyword>
<evidence type="ECO:0000256" key="3">
    <source>
        <dbReference type="ARBA" id="ARBA00022538"/>
    </source>
</evidence>
<dbReference type="PANTHER" id="PTHR10217">
    <property type="entry name" value="VOLTAGE AND LIGAND GATED POTASSIUM CHANNEL"/>
    <property type="match status" value="1"/>
</dbReference>
<evidence type="ECO:0000259" key="18">
    <source>
        <dbReference type="PROSITE" id="PS50042"/>
    </source>
</evidence>
<evidence type="ECO:0000256" key="14">
    <source>
        <dbReference type="ARBA" id="ARBA00023303"/>
    </source>
</evidence>
<dbReference type="SUPFAM" id="SSF51206">
    <property type="entry name" value="cAMP-binding domain-like"/>
    <property type="match status" value="1"/>
</dbReference>
<feature type="transmembrane region" description="Helical" evidence="17">
    <location>
        <begin position="430"/>
        <end position="452"/>
    </location>
</feature>
<keyword evidence="13" id="KW-0325">Glycoprotein</keyword>
<dbReference type="GO" id="GO:0008076">
    <property type="term" value="C:voltage-gated potassium channel complex"/>
    <property type="evidence" value="ECO:0007669"/>
    <property type="project" value="TreeGrafter"/>
</dbReference>
<keyword evidence="8" id="KW-0851">Voltage-gated channel</keyword>
<evidence type="ECO:0000256" key="17">
    <source>
        <dbReference type="SAM" id="Phobius"/>
    </source>
</evidence>
<keyword evidence="5 17" id="KW-0812">Transmembrane</keyword>
<feature type="transmembrane region" description="Helical" evidence="17">
    <location>
        <begin position="358"/>
        <end position="382"/>
    </location>
</feature>
<dbReference type="InterPro" id="IPR035965">
    <property type="entry name" value="PAS-like_dom_sf"/>
</dbReference>
<keyword evidence="9" id="KW-0630">Potassium</keyword>
<dbReference type="PRINTS" id="PR01464">
    <property type="entry name" value="EAGCHANNEL"/>
</dbReference>
<evidence type="ECO:0000313" key="21">
    <source>
        <dbReference type="EMBL" id="CAG6622957.1"/>
    </source>
</evidence>
<dbReference type="Pfam" id="PF00027">
    <property type="entry name" value="cNMP_binding"/>
    <property type="match status" value="1"/>
</dbReference>
<dbReference type="NCBIfam" id="TIGR00229">
    <property type="entry name" value="sensory_box"/>
    <property type="match status" value="1"/>
</dbReference>
<protein>
    <submittedName>
        <fullName evidence="21">Potassium voltage-gated channel protein eag</fullName>
    </submittedName>
</protein>
<dbReference type="Gene3D" id="2.60.120.10">
    <property type="entry name" value="Jelly Rolls"/>
    <property type="match status" value="1"/>
</dbReference>
<feature type="coiled-coil region" evidence="15">
    <location>
        <begin position="909"/>
        <end position="936"/>
    </location>
</feature>
<feature type="region of interest" description="Disordered" evidence="16">
    <location>
        <begin position="729"/>
        <end position="891"/>
    </location>
</feature>
<dbReference type="Gene3D" id="3.30.450.20">
    <property type="entry name" value="PAS domain"/>
    <property type="match status" value="1"/>
</dbReference>
<keyword evidence="15" id="KW-0175">Coiled coil</keyword>
<evidence type="ECO:0000256" key="16">
    <source>
        <dbReference type="SAM" id="MobiDB-lite"/>
    </source>
</evidence>
<evidence type="ECO:0000256" key="10">
    <source>
        <dbReference type="ARBA" id="ARBA00022989"/>
    </source>
</evidence>
<dbReference type="PANTHER" id="PTHR10217:SF435">
    <property type="entry name" value="POTASSIUM VOLTAGE-GATED CHANNEL PROTEIN EAG"/>
    <property type="match status" value="1"/>
</dbReference>
<evidence type="ECO:0000256" key="5">
    <source>
        <dbReference type="ARBA" id="ARBA00022692"/>
    </source>
</evidence>
<evidence type="ECO:0000259" key="19">
    <source>
        <dbReference type="PROSITE" id="PS50112"/>
    </source>
</evidence>
<keyword evidence="6" id="KW-0631">Potassium channel</keyword>
<dbReference type="FunFam" id="2.60.120.10:FF:000009">
    <property type="entry name" value="Potassium voltage-gated channel subfamily H member 1"/>
    <property type="match status" value="1"/>
</dbReference>
<organism evidence="21">
    <name type="scientific">Cacopsylla melanoneura</name>
    <dbReference type="NCBI Taxonomy" id="428564"/>
    <lineage>
        <taxon>Eukaryota</taxon>
        <taxon>Metazoa</taxon>
        <taxon>Ecdysozoa</taxon>
        <taxon>Arthropoda</taxon>
        <taxon>Hexapoda</taxon>
        <taxon>Insecta</taxon>
        <taxon>Pterygota</taxon>
        <taxon>Neoptera</taxon>
        <taxon>Paraneoptera</taxon>
        <taxon>Hemiptera</taxon>
        <taxon>Sternorrhyncha</taxon>
        <taxon>Psylloidea</taxon>
        <taxon>Psyllidae</taxon>
        <taxon>Psyllinae</taxon>
        <taxon>Cacopsylla</taxon>
    </lineage>
</organism>
<evidence type="ECO:0000259" key="20">
    <source>
        <dbReference type="PROSITE" id="PS50113"/>
    </source>
</evidence>
<dbReference type="SMART" id="SM00100">
    <property type="entry name" value="cNMP"/>
    <property type="match status" value="1"/>
</dbReference>
<keyword evidence="7" id="KW-0112">Calmodulin-binding</keyword>
<evidence type="ECO:0000256" key="4">
    <source>
        <dbReference type="ARBA" id="ARBA00022553"/>
    </source>
</evidence>
<evidence type="ECO:0000256" key="8">
    <source>
        <dbReference type="ARBA" id="ARBA00022882"/>
    </source>
</evidence>
<evidence type="ECO:0000256" key="6">
    <source>
        <dbReference type="ARBA" id="ARBA00022826"/>
    </source>
</evidence>
<keyword evidence="4" id="KW-0597">Phosphoprotein</keyword>
<sequence>MPGGRRGLVAPQNTFLENIIRRSSSQPDSSFLLANAQIVDFPIVYCNESFCKISGYNRAEVMQKSCRCSFMYGELTDKETISRIDEALENQLHDQFEILLYKKNKTPLWLLLQIAPIRNERELVVLFLLTFRDITALKQPIETEDTKGGDLLAGLSKFAKLARSVTKSRNALTSQWTSHPPNLKDTAKQSNLAHMMSLSADVMPQYRQEAPKTPPHILLHYCAFKAIWDWVILCLTFYTAIMVPYNVAFKNKTSEDVSLLVVDSIVDVIFFIDIVLNFHTTFVGPGGEVVSDPKVIRMNYLKSWFVIDLLSCLPYDVFNAFDHDEDGIGSLFSALKVVRLLRLGRVVRKLDRYLEYGAAMLILLLCFYMLVAHWLACIWYSIGRSDADNGMQYSWLWKLANVTQSPYSYIWSNDSSSPPELINGPSRKTMYVTALYFTMTCMTSVGFGNVAAETDNEKIFTICMMIIAALLYATIFGHVTTIIQQMTSATAKYHDMLNNVREFMKLHEVPKALSERVMDYVVSTWAMTKGLDTDKVLNYCPKDMKADICVHLNRKVFNEHPAFRLASDGCLRALAMHFTMSHSAPGDLLYHTGESIDSLCFIVTGSLEVIQDDEVVAILGKGDVFGDSFWKDNAVGQSAANVRALTYCDLHTIKRDRLLEVLDFYQAFANSFARNLLLTYNLRHRLIFRKVADVRREKELAERRKHEPQLDQNQDQLVRKIFSKFRRDRAAQSQAPAATPETTSADVEKGITGATSTELVPKPPSIKGSSHSERGELSCPVLVTKPKPPGSRSAKWGRLLGSSSVESTSETATSKFPPGASKESSALRLPTGGTNGSGNKIFPKLQKVTATSSGPLHSPSGLRREKTIDESIEVEEATPKPESGLVVYQPKSTSPDKYKEIITNIMDFKVDVKLEVQRLNQKIARMEELLGEIVNRLPTSQPLVVSQSSQDSEADRPLKPILRTNSFGSITASTSRELHLPVVSLAPRKRRSKSRSKAVAPTAPLRTPRAPLEPEVSEASTSQPAVDPSDETKRPFYVKPKDVS</sequence>
<feature type="region of interest" description="Disordered" evidence="16">
    <location>
        <begin position="983"/>
        <end position="1044"/>
    </location>
</feature>